<protein>
    <submittedName>
        <fullName evidence="3">Uncharacterized protein</fullName>
    </submittedName>
</protein>
<accession>A0A251SMQ2</accession>
<dbReference type="EMBL" id="CM007903">
    <property type="protein sequence ID" value="OTG00004.1"/>
    <property type="molecule type" value="Genomic_DNA"/>
</dbReference>
<evidence type="ECO:0000313" key="2">
    <source>
        <dbReference type="EMBL" id="KAF5771420.1"/>
    </source>
</evidence>
<reference evidence="3" key="2">
    <citation type="submission" date="2017-02" db="EMBL/GenBank/DDBJ databases">
        <title>Sunflower complete genome.</title>
        <authorList>
            <person name="Langlade N."/>
            <person name="Munos S."/>
        </authorList>
    </citation>
    <scope>NUCLEOTIDE SEQUENCE [LARGE SCALE GENOMIC DNA]</scope>
    <source>
        <tissue evidence="3">Leaves</tissue>
    </source>
</reference>
<evidence type="ECO:0000313" key="3">
    <source>
        <dbReference type="EMBL" id="OTG00004.1"/>
    </source>
</evidence>
<reference evidence="2 4" key="1">
    <citation type="journal article" date="2017" name="Nature">
        <title>The sunflower genome provides insights into oil metabolism, flowering and Asterid evolution.</title>
        <authorList>
            <person name="Badouin H."/>
            <person name="Gouzy J."/>
            <person name="Grassa C.J."/>
            <person name="Murat F."/>
            <person name="Staton S.E."/>
            <person name="Cottret L."/>
            <person name="Lelandais-Briere C."/>
            <person name="Owens G.L."/>
            <person name="Carrere S."/>
            <person name="Mayjonade B."/>
            <person name="Legrand L."/>
            <person name="Gill N."/>
            <person name="Kane N.C."/>
            <person name="Bowers J.E."/>
            <person name="Hubner S."/>
            <person name="Bellec A."/>
            <person name="Berard A."/>
            <person name="Berges H."/>
            <person name="Blanchet N."/>
            <person name="Boniface M.C."/>
            <person name="Brunel D."/>
            <person name="Catrice O."/>
            <person name="Chaidir N."/>
            <person name="Claudel C."/>
            <person name="Donnadieu C."/>
            <person name="Faraut T."/>
            <person name="Fievet G."/>
            <person name="Helmstetter N."/>
            <person name="King M."/>
            <person name="Knapp S.J."/>
            <person name="Lai Z."/>
            <person name="Le Paslier M.C."/>
            <person name="Lippi Y."/>
            <person name="Lorenzon L."/>
            <person name="Mandel J.R."/>
            <person name="Marage G."/>
            <person name="Marchand G."/>
            <person name="Marquand E."/>
            <person name="Bret-Mestries E."/>
            <person name="Morien E."/>
            <person name="Nambeesan S."/>
            <person name="Nguyen T."/>
            <person name="Pegot-Espagnet P."/>
            <person name="Pouilly N."/>
            <person name="Raftis F."/>
            <person name="Sallet E."/>
            <person name="Schiex T."/>
            <person name="Thomas J."/>
            <person name="Vandecasteele C."/>
            <person name="Vares D."/>
            <person name="Vear F."/>
            <person name="Vautrin S."/>
            <person name="Crespi M."/>
            <person name="Mangin B."/>
            <person name="Burke J.M."/>
            <person name="Salse J."/>
            <person name="Munos S."/>
            <person name="Vincourt P."/>
            <person name="Rieseberg L.H."/>
            <person name="Langlade N.B."/>
        </authorList>
    </citation>
    <scope>NUCLEOTIDE SEQUENCE [LARGE SCALE GENOMIC DNA]</scope>
    <source>
        <strain evidence="4">cv. SF193</strain>
        <tissue evidence="2">Leaves</tissue>
    </source>
</reference>
<evidence type="ECO:0000313" key="4">
    <source>
        <dbReference type="Proteomes" id="UP000215914"/>
    </source>
</evidence>
<name>A0A251SMQ2_HELAN</name>
<keyword evidence="1" id="KW-0472">Membrane</keyword>
<keyword evidence="1" id="KW-0812">Transmembrane</keyword>
<dbReference type="AlphaFoldDB" id="A0A251SMQ2"/>
<dbReference type="EMBL" id="MNCJ02000329">
    <property type="protein sequence ID" value="KAF5771420.1"/>
    <property type="molecule type" value="Genomic_DNA"/>
</dbReference>
<proteinExistence type="predicted"/>
<keyword evidence="4" id="KW-1185">Reference proteome</keyword>
<reference evidence="2" key="3">
    <citation type="submission" date="2020-06" db="EMBL/GenBank/DDBJ databases">
        <title>Helianthus annuus Genome sequencing and assembly Release 2.</title>
        <authorList>
            <person name="Gouzy J."/>
            <person name="Langlade N."/>
            <person name="Munos S."/>
        </authorList>
    </citation>
    <scope>NUCLEOTIDE SEQUENCE</scope>
    <source>
        <tissue evidence="2">Leaves</tissue>
    </source>
</reference>
<gene>
    <name evidence="3" type="ORF">HannXRQ_Chr14g0462741</name>
    <name evidence="2" type="ORF">HanXRQr2_Chr14g0670391</name>
</gene>
<keyword evidence="1" id="KW-1133">Transmembrane helix</keyword>
<organism evidence="3 4">
    <name type="scientific">Helianthus annuus</name>
    <name type="common">Common sunflower</name>
    <dbReference type="NCBI Taxonomy" id="4232"/>
    <lineage>
        <taxon>Eukaryota</taxon>
        <taxon>Viridiplantae</taxon>
        <taxon>Streptophyta</taxon>
        <taxon>Embryophyta</taxon>
        <taxon>Tracheophyta</taxon>
        <taxon>Spermatophyta</taxon>
        <taxon>Magnoliopsida</taxon>
        <taxon>eudicotyledons</taxon>
        <taxon>Gunneridae</taxon>
        <taxon>Pentapetalae</taxon>
        <taxon>asterids</taxon>
        <taxon>campanulids</taxon>
        <taxon>Asterales</taxon>
        <taxon>Asteraceae</taxon>
        <taxon>Asteroideae</taxon>
        <taxon>Heliantheae alliance</taxon>
        <taxon>Heliantheae</taxon>
        <taxon>Helianthus</taxon>
    </lineage>
</organism>
<dbReference type="Gramene" id="mRNA:HanXRQr2_Chr14g0670391">
    <property type="protein sequence ID" value="mRNA:HanXRQr2_Chr14g0670391"/>
    <property type="gene ID" value="HanXRQr2_Chr14g0670391"/>
</dbReference>
<dbReference type="InParanoid" id="A0A251SMQ2"/>
<dbReference type="Proteomes" id="UP000215914">
    <property type="component" value="Chromosome 14"/>
</dbReference>
<feature type="transmembrane region" description="Helical" evidence="1">
    <location>
        <begin position="23"/>
        <end position="45"/>
    </location>
</feature>
<sequence length="56" mass="6473">MLVSSCIQKSFQLTETTFKTLDWMARTLCFTLPFSMLAYPFYMLAASVEVLRKAQL</sequence>
<evidence type="ECO:0000256" key="1">
    <source>
        <dbReference type="SAM" id="Phobius"/>
    </source>
</evidence>